<feature type="domain" description="Skg3/CAF120-like PH-like" evidence="2">
    <location>
        <begin position="305"/>
        <end position="402"/>
    </location>
</feature>
<evidence type="ECO:0000313" key="3">
    <source>
        <dbReference type="EMBL" id="QBM90295.1"/>
    </source>
</evidence>
<dbReference type="EMBL" id="CP034460">
    <property type="protein sequence ID" value="QBM90295.1"/>
    <property type="molecule type" value="Genomic_DNA"/>
</dbReference>
<feature type="region of interest" description="Disordered" evidence="1">
    <location>
        <begin position="413"/>
        <end position="480"/>
    </location>
</feature>
<accession>A0A4P6XTZ1</accession>
<feature type="compositionally biased region" description="Polar residues" evidence="1">
    <location>
        <begin position="104"/>
        <end position="117"/>
    </location>
</feature>
<proteinExistence type="predicted"/>
<evidence type="ECO:0000259" key="2">
    <source>
        <dbReference type="Pfam" id="PF25381"/>
    </source>
</evidence>
<reference evidence="4" key="1">
    <citation type="submission" date="2019-03" db="EMBL/GenBank/DDBJ databases">
        <title>Snf2 controls pulcherriminic acid biosynthesis and connects pigmentation and antifungal activity of the yeast Metschnikowia pulcherrima.</title>
        <authorList>
            <person name="Gore-Lloyd D."/>
            <person name="Sumann I."/>
            <person name="Brachmann A.O."/>
            <person name="Schneeberger K."/>
            <person name="Ortiz-Merino R.A."/>
            <person name="Moreno-Beltran M."/>
            <person name="Schlaefli M."/>
            <person name="Kirner P."/>
            <person name="Santos Kron A."/>
            <person name="Wolfe K.H."/>
            <person name="Piel J."/>
            <person name="Ahrens C.H."/>
            <person name="Henk D."/>
            <person name="Freimoser F.M."/>
        </authorList>
    </citation>
    <scope>NUCLEOTIDE SEQUENCE [LARGE SCALE GENOMIC DNA]</scope>
    <source>
        <strain evidence="4">APC 1.2</strain>
    </source>
</reference>
<feature type="compositionally biased region" description="Low complexity" evidence="1">
    <location>
        <begin position="445"/>
        <end position="459"/>
    </location>
</feature>
<feature type="region of interest" description="Disordered" evidence="1">
    <location>
        <begin position="18"/>
        <end position="47"/>
    </location>
</feature>
<dbReference type="STRING" id="2163413.A0A4P6XTZ1"/>
<dbReference type="Proteomes" id="UP000292447">
    <property type="component" value="Chromosome V"/>
</dbReference>
<feature type="region of interest" description="Disordered" evidence="1">
    <location>
        <begin position="98"/>
        <end position="118"/>
    </location>
</feature>
<feature type="domain" description="Skg3/CAF120-like PH-like" evidence="2">
    <location>
        <begin position="493"/>
        <end position="546"/>
    </location>
</feature>
<name>A0A4P6XTZ1_9ASCO</name>
<dbReference type="AlphaFoldDB" id="A0A4P6XTZ1"/>
<gene>
    <name evidence="3" type="ORF">METSCH_E05400</name>
</gene>
<keyword evidence="4" id="KW-1185">Reference proteome</keyword>
<evidence type="ECO:0000313" key="4">
    <source>
        <dbReference type="Proteomes" id="UP000292447"/>
    </source>
</evidence>
<evidence type="ECO:0000256" key="1">
    <source>
        <dbReference type="SAM" id="MobiDB-lite"/>
    </source>
</evidence>
<protein>
    <recommendedName>
        <fullName evidence="2">Skg3/CAF120-like PH-like domain-containing protein</fullName>
    </recommendedName>
</protein>
<dbReference type="Pfam" id="PF25381">
    <property type="entry name" value="PH_26"/>
    <property type="match status" value="2"/>
</dbReference>
<dbReference type="InterPro" id="IPR058155">
    <property type="entry name" value="Skg3/CAF120-like_PH"/>
</dbReference>
<feature type="compositionally biased region" description="Polar residues" evidence="1">
    <location>
        <begin position="430"/>
        <end position="444"/>
    </location>
</feature>
<feature type="compositionally biased region" description="Polar residues" evidence="1">
    <location>
        <begin position="468"/>
        <end position="478"/>
    </location>
</feature>
<sequence>MVSLSMFKLFRRKKTALKQAPAVPPKKMAAQTAPAPAPAPESMVSPPDAAGKQLPILPNLIVPGPPTPPSQDPLYPSLVDDYAVSEEAGLAASQEANLRPPALNTDQPVFSAPTSPVSRRLSLSRHPRASFVRHLRVLSGTSTIAGGLNSMFSPLQALRHRQKTIITDLPPELLPVVNLSNAQRLREYVNGSIGILTEDGQSWLTADASLTGTELSIWILGHSKPRYLNIQDCSIVPSKATVPGDDNLHDLLILQDYDFNVTSLRFGDVADMHMWLAAMQLSKFEHTSLNEAFTAVVLSLKGPQLSDIYTLLAHKKRFTRFEWCNLRLPQISNKWIKVFMAIVPGDQKRKGRVEMYTSEKLTKKNLILYVNDLSSVYNVYPEAHHMIDFNLIMKLEGEAFVNKLYEHLFSGYPTPSSPKPRSRPSSVTSFGSFNPPTPVQATGTRSRSTSVNSTSSFFNQALPPNPQSPVTNPGSPTTKSKHFFKKQAVNNFVTTNYLYLMPEAHPGVSAIEIMLRNFVHIIDAFKLYGRPEHLNSDKEDPVSMLFGLPALPHFGYLDIEDAYGVVAANFDTARLQNWGQGDWRSCLKEYLSCKQKDEEFKGIGNIYELFNSVDVESDEGNTPDGAISPIPLVTKMQSLQRDSSPSKLRNAQSFQDFQRIVDDGNSSHYSAENESAEGLGKPIELRKTPRTYNDVSNGANGYSSSRSRTLHPIVDLPTPIDDAHAASYFSKEGQIPLQL</sequence>
<feature type="compositionally biased region" description="Low complexity" evidence="1">
    <location>
        <begin position="25"/>
        <end position="34"/>
    </location>
</feature>
<organism evidence="3 4">
    <name type="scientific">Metschnikowia aff. pulcherrima</name>
    <dbReference type="NCBI Taxonomy" id="2163413"/>
    <lineage>
        <taxon>Eukaryota</taxon>
        <taxon>Fungi</taxon>
        <taxon>Dikarya</taxon>
        <taxon>Ascomycota</taxon>
        <taxon>Saccharomycotina</taxon>
        <taxon>Pichiomycetes</taxon>
        <taxon>Metschnikowiaceae</taxon>
        <taxon>Metschnikowia</taxon>
    </lineage>
</organism>